<name>A0A2W7QS33_9RHOB</name>
<dbReference type="AlphaFoldDB" id="A0A2W7QS33"/>
<keyword evidence="10" id="KW-1185">Reference proteome</keyword>
<organism evidence="9 10">
    <name type="scientific">Roseinatronobacter thiooxidans</name>
    <dbReference type="NCBI Taxonomy" id="121821"/>
    <lineage>
        <taxon>Bacteria</taxon>
        <taxon>Pseudomonadati</taxon>
        <taxon>Pseudomonadota</taxon>
        <taxon>Alphaproteobacteria</taxon>
        <taxon>Rhodobacterales</taxon>
        <taxon>Paracoccaceae</taxon>
        <taxon>Roseinatronobacter</taxon>
    </lineage>
</organism>
<dbReference type="Pfam" id="PF00953">
    <property type="entry name" value="Glycos_transf_4"/>
    <property type="match status" value="1"/>
</dbReference>
<keyword evidence="2" id="KW-1003">Cell membrane</keyword>
<feature type="transmembrane region" description="Helical" evidence="8">
    <location>
        <begin position="71"/>
        <end position="89"/>
    </location>
</feature>
<feature type="transmembrane region" description="Helical" evidence="8">
    <location>
        <begin position="44"/>
        <end position="65"/>
    </location>
</feature>
<protein>
    <submittedName>
        <fullName evidence="9">UDP-N-acetylmuramyl pentapeptide phosphotransferase/UDP-N-acetylglucosamine-1-phosphate transferase</fullName>
    </submittedName>
</protein>
<dbReference type="InterPro" id="IPR000715">
    <property type="entry name" value="Glycosyl_transferase_4"/>
</dbReference>
<keyword evidence="3 9" id="KW-0808">Transferase</keyword>
<feature type="binding site" evidence="7">
    <location>
        <position position="153"/>
    </location>
    <ligand>
        <name>Mg(2+)</name>
        <dbReference type="ChEBI" id="CHEBI:18420"/>
    </ligand>
</feature>
<dbReference type="OrthoDB" id="9783652at2"/>
<dbReference type="GO" id="GO:0071555">
    <property type="term" value="P:cell wall organization"/>
    <property type="evidence" value="ECO:0007669"/>
    <property type="project" value="TreeGrafter"/>
</dbReference>
<sequence>MILVGIFSSCVLSFFIVIFSHKIRALMRERADTEAVQASHEGDPLRLGGFAIMGSLIVMLGYTALSFPTGMASLILISAIPVLLAGALEDSGRAVSAKMRLLAAGVSSVFAIALLGFWIESIDYAYIDYLLAFPVVAILVTILFTSGFCHAFNLVDGMNGLAALIGMVAAAGLGFIAFSNASPDIGRFAFALFAAIAGFALLNWPFGRLFLGDAGAYGIGHILAWTAITLSVTRPEIAVPALVLVLFWPLADTLHTILRRLLRRKEVFAPDKMHLHQKVRRGLEIIFFGSRKRKLTNPLTTVVLMPLIVAPALTGMWLAQEPTLAWIALLVFFTLFSATHVAAIYISRKLRSPQSAYPKYQGIGAPIAEQY</sequence>
<feature type="transmembrane region" description="Helical" evidence="8">
    <location>
        <begin position="324"/>
        <end position="346"/>
    </location>
</feature>
<accession>A0A2W7QS33</accession>
<dbReference type="GO" id="GO:0009103">
    <property type="term" value="P:lipopolysaccharide biosynthetic process"/>
    <property type="evidence" value="ECO:0007669"/>
    <property type="project" value="TreeGrafter"/>
</dbReference>
<evidence type="ECO:0000256" key="1">
    <source>
        <dbReference type="ARBA" id="ARBA00004651"/>
    </source>
</evidence>
<dbReference type="Proteomes" id="UP000249364">
    <property type="component" value="Unassembled WGS sequence"/>
</dbReference>
<evidence type="ECO:0000256" key="4">
    <source>
        <dbReference type="ARBA" id="ARBA00022692"/>
    </source>
</evidence>
<feature type="transmembrane region" description="Helical" evidence="8">
    <location>
        <begin position="238"/>
        <end position="258"/>
    </location>
</feature>
<feature type="transmembrane region" description="Helical" evidence="8">
    <location>
        <begin position="214"/>
        <end position="232"/>
    </location>
</feature>
<keyword evidence="6 8" id="KW-0472">Membrane</keyword>
<evidence type="ECO:0000256" key="7">
    <source>
        <dbReference type="PIRSR" id="PIRSR600715-1"/>
    </source>
</evidence>
<keyword evidence="5 8" id="KW-1133">Transmembrane helix</keyword>
<keyword evidence="7" id="KW-0479">Metal-binding</keyword>
<dbReference type="GO" id="GO:0005886">
    <property type="term" value="C:plasma membrane"/>
    <property type="evidence" value="ECO:0007669"/>
    <property type="project" value="UniProtKB-SubCell"/>
</dbReference>
<dbReference type="EMBL" id="QKZQ01000011">
    <property type="protein sequence ID" value="PZX41215.1"/>
    <property type="molecule type" value="Genomic_DNA"/>
</dbReference>
<gene>
    <name evidence="9" type="ORF">LY56_02418</name>
</gene>
<comment type="cofactor">
    <cofactor evidence="7">
        <name>Mg(2+)</name>
        <dbReference type="ChEBI" id="CHEBI:18420"/>
    </cofactor>
</comment>
<feature type="transmembrane region" description="Helical" evidence="8">
    <location>
        <begin position="185"/>
        <end position="202"/>
    </location>
</feature>
<evidence type="ECO:0000256" key="8">
    <source>
        <dbReference type="SAM" id="Phobius"/>
    </source>
</evidence>
<dbReference type="STRING" id="121821.GCA_001870675_00074"/>
<comment type="subcellular location">
    <subcellularLocation>
        <location evidence="1">Cell membrane</location>
        <topology evidence="1">Multi-pass membrane protein</topology>
    </subcellularLocation>
</comment>
<evidence type="ECO:0000313" key="9">
    <source>
        <dbReference type="EMBL" id="PZX41215.1"/>
    </source>
</evidence>
<reference evidence="9 10" key="1">
    <citation type="submission" date="2018-06" db="EMBL/GenBank/DDBJ databases">
        <title>Genomic Encyclopedia of Archaeal and Bacterial Type Strains, Phase II (KMG-II): from individual species to whole genera.</title>
        <authorList>
            <person name="Goeker M."/>
        </authorList>
    </citation>
    <scope>NUCLEOTIDE SEQUENCE [LARGE SCALE GENOMIC DNA]</scope>
    <source>
        <strain evidence="9 10">DSM 13087</strain>
    </source>
</reference>
<dbReference type="PANTHER" id="PTHR22926:SF3">
    <property type="entry name" value="UNDECAPRENYL-PHOSPHATE ALPHA-N-ACETYLGLUCOSAMINYL 1-PHOSPHATE TRANSFERASE"/>
    <property type="match status" value="1"/>
</dbReference>
<dbReference type="GO" id="GO:0044038">
    <property type="term" value="P:cell wall macromolecule biosynthetic process"/>
    <property type="evidence" value="ECO:0007669"/>
    <property type="project" value="TreeGrafter"/>
</dbReference>
<proteinExistence type="predicted"/>
<feature type="transmembrane region" description="Helical" evidence="8">
    <location>
        <begin position="101"/>
        <end position="119"/>
    </location>
</feature>
<dbReference type="CDD" id="cd06912">
    <property type="entry name" value="GT_MraY_like"/>
    <property type="match status" value="1"/>
</dbReference>
<evidence type="ECO:0000256" key="5">
    <source>
        <dbReference type="ARBA" id="ARBA00022989"/>
    </source>
</evidence>
<feature type="binding site" evidence="7">
    <location>
        <position position="213"/>
    </location>
    <ligand>
        <name>Mg(2+)</name>
        <dbReference type="ChEBI" id="CHEBI:18420"/>
    </ligand>
</feature>
<evidence type="ECO:0000313" key="10">
    <source>
        <dbReference type="Proteomes" id="UP000249364"/>
    </source>
</evidence>
<feature type="transmembrane region" description="Helical" evidence="8">
    <location>
        <begin position="161"/>
        <end position="179"/>
    </location>
</feature>
<feature type="transmembrane region" description="Helical" evidence="8">
    <location>
        <begin position="299"/>
        <end position="318"/>
    </location>
</feature>
<comment type="caution">
    <text evidence="9">The sequence shown here is derived from an EMBL/GenBank/DDBJ whole genome shotgun (WGS) entry which is preliminary data.</text>
</comment>
<feature type="transmembrane region" description="Helical" evidence="8">
    <location>
        <begin position="131"/>
        <end position="154"/>
    </location>
</feature>
<dbReference type="PANTHER" id="PTHR22926">
    <property type="entry name" value="PHOSPHO-N-ACETYLMURAMOYL-PENTAPEPTIDE-TRANSFERASE"/>
    <property type="match status" value="1"/>
</dbReference>
<keyword evidence="4 8" id="KW-0812">Transmembrane</keyword>
<feature type="transmembrane region" description="Helical" evidence="8">
    <location>
        <begin position="6"/>
        <end position="23"/>
    </location>
</feature>
<dbReference type="GO" id="GO:0016780">
    <property type="term" value="F:phosphotransferase activity, for other substituted phosphate groups"/>
    <property type="evidence" value="ECO:0007669"/>
    <property type="project" value="InterPro"/>
</dbReference>
<evidence type="ECO:0000256" key="2">
    <source>
        <dbReference type="ARBA" id="ARBA00022475"/>
    </source>
</evidence>
<keyword evidence="7" id="KW-0460">Magnesium</keyword>
<evidence type="ECO:0000256" key="6">
    <source>
        <dbReference type="ARBA" id="ARBA00023136"/>
    </source>
</evidence>
<dbReference type="GO" id="GO:0046872">
    <property type="term" value="F:metal ion binding"/>
    <property type="evidence" value="ECO:0007669"/>
    <property type="project" value="UniProtKB-KW"/>
</dbReference>
<evidence type="ECO:0000256" key="3">
    <source>
        <dbReference type="ARBA" id="ARBA00022679"/>
    </source>
</evidence>